<dbReference type="AlphaFoldDB" id="A0A2K3YHX8"/>
<protein>
    <submittedName>
        <fullName evidence="2">Uncharacterized protein</fullName>
    </submittedName>
</protein>
<dbReference type="EMBL" id="PPRF01000087">
    <property type="protein sequence ID" value="PNZ25205.1"/>
    <property type="molecule type" value="Genomic_DNA"/>
</dbReference>
<sequence length="100" mass="11715">MGVFSLALMNIMMLLVIFLVGYQFKNKYVNSAADYIIGLLVLLSIAIGDMRDEIFMPITILMAVAFSRLRILEYYKKRAWYHRAHLHARIEMLEEELSKK</sequence>
<organism evidence="2 3">
    <name type="scientific">Staphylococcus rostri</name>
    <dbReference type="NCBI Taxonomy" id="522262"/>
    <lineage>
        <taxon>Bacteria</taxon>
        <taxon>Bacillati</taxon>
        <taxon>Bacillota</taxon>
        <taxon>Bacilli</taxon>
        <taxon>Bacillales</taxon>
        <taxon>Staphylococcaceae</taxon>
        <taxon>Staphylococcus</taxon>
    </lineage>
</organism>
<keyword evidence="3" id="KW-1185">Reference proteome</keyword>
<feature type="transmembrane region" description="Helical" evidence="1">
    <location>
        <begin position="31"/>
        <end position="48"/>
    </location>
</feature>
<evidence type="ECO:0000256" key="1">
    <source>
        <dbReference type="SAM" id="Phobius"/>
    </source>
</evidence>
<keyword evidence="1" id="KW-0812">Transmembrane</keyword>
<evidence type="ECO:0000313" key="2">
    <source>
        <dbReference type="EMBL" id="PNZ25205.1"/>
    </source>
</evidence>
<accession>A0A2K3YHX8</accession>
<gene>
    <name evidence="2" type="ORF">CD122_10160</name>
</gene>
<feature type="transmembrane region" description="Helical" evidence="1">
    <location>
        <begin position="54"/>
        <end position="71"/>
    </location>
</feature>
<keyword evidence="1" id="KW-0472">Membrane</keyword>
<dbReference type="Proteomes" id="UP000242752">
    <property type="component" value="Unassembled WGS sequence"/>
</dbReference>
<keyword evidence="1" id="KW-1133">Transmembrane helix</keyword>
<evidence type="ECO:0000313" key="3">
    <source>
        <dbReference type="Proteomes" id="UP000242752"/>
    </source>
</evidence>
<dbReference type="RefSeq" id="WP_103358861.1">
    <property type="nucleotide sequence ID" value="NZ_CP113107.1"/>
</dbReference>
<name>A0A2K3YHX8_9STAP</name>
<reference evidence="2 3" key="1">
    <citation type="submission" date="2017-08" db="EMBL/GenBank/DDBJ databases">
        <title>Draft genome sequences of 64 type strains of genus Staph aureus.</title>
        <authorList>
            <person name="Cole K."/>
            <person name="Golubchik T."/>
            <person name="Russell J."/>
            <person name="Foster D."/>
            <person name="Llewelyn M."/>
            <person name="Wilson D."/>
            <person name="Crook D."/>
            <person name="Paul J."/>
        </authorList>
    </citation>
    <scope>NUCLEOTIDE SEQUENCE [LARGE SCALE GENOMIC DNA]</scope>
    <source>
        <strain evidence="2 3">DSM 21968</strain>
    </source>
</reference>
<feature type="transmembrane region" description="Helical" evidence="1">
    <location>
        <begin position="6"/>
        <end position="24"/>
    </location>
</feature>
<comment type="caution">
    <text evidence="2">The sequence shown here is derived from an EMBL/GenBank/DDBJ whole genome shotgun (WGS) entry which is preliminary data.</text>
</comment>
<proteinExistence type="predicted"/>